<dbReference type="SMART" id="SM00245">
    <property type="entry name" value="TSPc"/>
    <property type="match status" value="1"/>
</dbReference>
<gene>
    <name evidence="9" type="ORF">Cva_00863</name>
</gene>
<feature type="signal peptide" evidence="7">
    <location>
        <begin position="1"/>
        <end position="30"/>
    </location>
</feature>
<dbReference type="GO" id="GO:0008236">
    <property type="term" value="F:serine-type peptidase activity"/>
    <property type="evidence" value="ECO:0007669"/>
    <property type="project" value="UniProtKB-KW"/>
</dbReference>
<evidence type="ECO:0000313" key="9">
    <source>
        <dbReference type="EMBL" id="GAO98215.1"/>
    </source>
</evidence>
<evidence type="ECO:0000256" key="1">
    <source>
        <dbReference type="ARBA" id="ARBA00009179"/>
    </source>
</evidence>
<dbReference type="NCBIfam" id="TIGR00225">
    <property type="entry name" value="prc"/>
    <property type="match status" value="1"/>
</dbReference>
<dbReference type="GO" id="GO:0006508">
    <property type="term" value="P:proteolysis"/>
    <property type="evidence" value="ECO:0007669"/>
    <property type="project" value="UniProtKB-KW"/>
</dbReference>
<dbReference type="PROSITE" id="PS50106">
    <property type="entry name" value="PDZ"/>
    <property type="match status" value="1"/>
</dbReference>
<dbReference type="OrthoDB" id="9812068at2"/>
<dbReference type="Gene3D" id="3.90.226.10">
    <property type="entry name" value="2-enoyl-CoA Hydratase, Chain A, domain 1"/>
    <property type="match status" value="1"/>
</dbReference>
<dbReference type="GO" id="GO:0004175">
    <property type="term" value="F:endopeptidase activity"/>
    <property type="evidence" value="ECO:0007669"/>
    <property type="project" value="TreeGrafter"/>
</dbReference>
<comment type="similarity">
    <text evidence="1 5">Belongs to the peptidase S41A family.</text>
</comment>
<dbReference type="SUPFAM" id="SSF50156">
    <property type="entry name" value="PDZ domain-like"/>
    <property type="match status" value="1"/>
</dbReference>
<sequence length="486" mass="53837" precursor="true">MKFQRFFHFVCFAKLRLLLFFLCTITVESAELVPELKQKDSLSSQDIATFFSYVTDRLRREYVEPVTNEKLLDGALNGMLSGLDPHSTYLDSKHFEEVKKQTQGKYGGLGIEVMMENSLVRVISAIPDTPAAKAGMQAGDYIVMINNEPVLGLSLFEAAEKLRGNPRTTVKLTIRRHKTDQFDLVITREDINIKPVDWKIEGEIGYIRIKTFNKETTLALHKSIKEMSAKLGSKLKGFIIDLRNNPGGLLDQAVSVSDAFLNQREIVSIRGRGTQKITRFEATSGDSINGFPLVVLINGGSASASEIVAGALQDHHRAIIVGTKSFGKGSVQTVLPLTNGGAIKFTTALYYTPSGRAIQKQGIIPDVVVEQLVDLQTIKEDARFRESSFSTALDLENLKNSTTPASDPSTKINLPPKEKKNELKEDYKESTTSDLKKNALLKPLKDYQLEQALNVIRVMALLEQGDGVPKLKENLSKMEPMNASGK</sequence>
<comment type="caution">
    <text evidence="9">The sequence shown here is derived from an EMBL/GenBank/DDBJ whole genome shotgun (WGS) entry which is preliminary data.</text>
</comment>
<keyword evidence="3 5" id="KW-0378">Hydrolase</keyword>
<dbReference type="InterPro" id="IPR005151">
    <property type="entry name" value="Tail-specific_protease"/>
</dbReference>
<organism evidence="9 10">
    <name type="scientific">Caedimonas varicaedens</name>
    <dbReference type="NCBI Taxonomy" id="1629334"/>
    <lineage>
        <taxon>Bacteria</taxon>
        <taxon>Pseudomonadati</taxon>
        <taxon>Pseudomonadota</taxon>
        <taxon>Alphaproteobacteria</taxon>
        <taxon>Holosporales</taxon>
        <taxon>Caedimonadaceae</taxon>
        <taxon>Caedimonas</taxon>
    </lineage>
</organism>
<dbReference type="Pfam" id="PF03572">
    <property type="entry name" value="Peptidase_S41"/>
    <property type="match status" value="1"/>
</dbReference>
<dbReference type="Gene3D" id="2.30.42.10">
    <property type="match status" value="1"/>
</dbReference>
<dbReference type="InterPro" id="IPR029045">
    <property type="entry name" value="ClpP/crotonase-like_dom_sf"/>
</dbReference>
<feature type="domain" description="PDZ" evidence="8">
    <location>
        <begin position="95"/>
        <end position="177"/>
    </location>
</feature>
<dbReference type="Gene3D" id="3.30.750.44">
    <property type="match status" value="1"/>
</dbReference>
<evidence type="ECO:0000256" key="2">
    <source>
        <dbReference type="ARBA" id="ARBA00022670"/>
    </source>
</evidence>
<dbReference type="CDD" id="cd06782">
    <property type="entry name" value="cpPDZ_CPP-like"/>
    <property type="match status" value="1"/>
</dbReference>
<dbReference type="STRING" id="1629334.Cva_00863"/>
<dbReference type="AlphaFoldDB" id="A0A0K8MCD5"/>
<feature type="region of interest" description="Disordered" evidence="6">
    <location>
        <begin position="399"/>
        <end position="432"/>
    </location>
</feature>
<reference evidence="9 10" key="1">
    <citation type="submission" date="2015-03" db="EMBL/GenBank/DDBJ databases">
        <title>Caedibacter varicaedens, whole genome shotgun sequence.</title>
        <authorList>
            <person name="Suzuki H."/>
            <person name="Dapper A.L."/>
            <person name="Gibson A.K."/>
            <person name="Jackson C."/>
            <person name="Lee H."/>
            <person name="Pejaver V.R."/>
            <person name="Doak T."/>
            <person name="Lynch M."/>
        </authorList>
    </citation>
    <scope>NUCLEOTIDE SEQUENCE [LARGE SCALE GENOMIC DNA]</scope>
</reference>
<dbReference type="GO" id="GO:0007165">
    <property type="term" value="P:signal transduction"/>
    <property type="evidence" value="ECO:0007669"/>
    <property type="project" value="TreeGrafter"/>
</dbReference>
<proteinExistence type="inferred from homology"/>
<dbReference type="InterPro" id="IPR036034">
    <property type="entry name" value="PDZ_sf"/>
</dbReference>
<name>A0A0K8MCD5_9PROT</name>
<accession>A0A0K8MCD5</accession>
<dbReference type="InterPro" id="IPR041489">
    <property type="entry name" value="PDZ_6"/>
</dbReference>
<evidence type="ECO:0000313" key="10">
    <source>
        <dbReference type="Proteomes" id="UP000036771"/>
    </source>
</evidence>
<keyword evidence="7" id="KW-0732">Signal</keyword>
<dbReference type="SUPFAM" id="SSF52096">
    <property type="entry name" value="ClpP/crotonase"/>
    <property type="match status" value="1"/>
</dbReference>
<protein>
    <submittedName>
        <fullName evidence="9">Putative CtpA-like serine protease</fullName>
    </submittedName>
</protein>
<dbReference type="InterPro" id="IPR055210">
    <property type="entry name" value="CtpA/B_N"/>
</dbReference>
<evidence type="ECO:0000256" key="7">
    <source>
        <dbReference type="SAM" id="SignalP"/>
    </source>
</evidence>
<evidence type="ECO:0000259" key="8">
    <source>
        <dbReference type="PROSITE" id="PS50106"/>
    </source>
</evidence>
<dbReference type="EMBL" id="BBVC01000033">
    <property type="protein sequence ID" value="GAO98215.1"/>
    <property type="molecule type" value="Genomic_DNA"/>
</dbReference>
<feature type="compositionally biased region" description="Basic and acidic residues" evidence="6">
    <location>
        <begin position="416"/>
        <end position="432"/>
    </location>
</feature>
<evidence type="ECO:0000256" key="5">
    <source>
        <dbReference type="RuleBase" id="RU004404"/>
    </source>
</evidence>
<feature type="chain" id="PRO_5005512669" evidence="7">
    <location>
        <begin position="31"/>
        <end position="486"/>
    </location>
</feature>
<dbReference type="Pfam" id="PF22694">
    <property type="entry name" value="CtpB_N-like"/>
    <property type="match status" value="1"/>
</dbReference>
<evidence type="ECO:0000256" key="3">
    <source>
        <dbReference type="ARBA" id="ARBA00022801"/>
    </source>
</evidence>
<dbReference type="FunFam" id="3.90.226.10:FF:000029">
    <property type="entry name" value="Peptidase, S41 family"/>
    <property type="match status" value="1"/>
</dbReference>
<dbReference type="Proteomes" id="UP000036771">
    <property type="component" value="Unassembled WGS sequence"/>
</dbReference>
<dbReference type="SMART" id="SM00228">
    <property type="entry name" value="PDZ"/>
    <property type="match status" value="1"/>
</dbReference>
<keyword evidence="2 5" id="KW-0645">Protease</keyword>
<feature type="compositionally biased region" description="Polar residues" evidence="6">
    <location>
        <begin position="399"/>
        <end position="412"/>
    </location>
</feature>
<dbReference type="InterPro" id="IPR001478">
    <property type="entry name" value="PDZ"/>
</dbReference>
<dbReference type="PANTHER" id="PTHR32060">
    <property type="entry name" value="TAIL-SPECIFIC PROTEASE"/>
    <property type="match status" value="1"/>
</dbReference>
<dbReference type="Pfam" id="PF17820">
    <property type="entry name" value="PDZ_6"/>
    <property type="match status" value="1"/>
</dbReference>
<keyword evidence="10" id="KW-1185">Reference proteome</keyword>
<evidence type="ECO:0000256" key="4">
    <source>
        <dbReference type="ARBA" id="ARBA00022825"/>
    </source>
</evidence>
<evidence type="ECO:0000256" key="6">
    <source>
        <dbReference type="SAM" id="MobiDB-lite"/>
    </source>
</evidence>
<dbReference type="FunFam" id="2.30.42.10:FF:000063">
    <property type="entry name" value="Peptidase, S41 family"/>
    <property type="match status" value="1"/>
</dbReference>
<dbReference type="InterPro" id="IPR004447">
    <property type="entry name" value="Peptidase_S41A"/>
</dbReference>
<dbReference type="PANTHER" id="PTHR32060:SF30">
    <property type="entry name" value="CARBOXY-TERMINAL PROCESSING PROTEASE CTPA"/>
    <property type="match status" value="1"/>
</dbReference>
<dbReference type="GO" id="GO:0030288">
    <property type="term" value="C:outer membrane-bounded periplasmic space"/>
    <property type="evidence" value="ECO:0007669"/>
    <property type="project" value="TreeGrafter"/>
</dbReference>
<dbReference type="CDD" id="cd07560">
    <property type="entry name" value="Peptidase_S41_CPP"/>
    <property type="match status" value="1"/>
</dbReference>
<keyword evidence="4 5" id="KW-0720">Serine protease</keyword>